<dbReference type="EMBL" id="JAUHTQ010000016">
    <property type="protein sequence ID" value="MDN4495156.1"/>
    <property type="molecule type" value="Genomic_DNA"/>
</dbReference>
<feature type="transmembrane region" description="Helical" evidence="2">
    <location>
        <begin position="20"/>
        <end position="39"/>
    </location>
</feature>
<keyword evidence="2" id="KW-1133">Transmembrane helix</keyword>
<comment type="caution">
    <text evidence="3">The sequence shown here is derived from an EMBL/GenBank/DDBJ whole genome shotgun (WGS) entry which is preliminary data.</text>
</comment>
<keyword evidence="2" id="KW-0472">Membrane</keyword>
<feature type="compositionally biased region" description="Low complexity" evidence="1">
    <location>
        <begin position="96"/>
        <end position="153"/>
    </location>
</feature>
<evidence type="ECO:0000256" key="1">
    <source>
        <dbReference type="SAM" id="MobiDB-lite"/>
    </source>
</evidence>
<dbReference type="RefSeq" id="WP_301139472.1">
    <property type="nucleotide sequence ID" value="NZ_JAUHTQ010000016.1"/>
</dbReference>
<accession>A0ABT8GUS1</accession>
<reference evidence="3" key="1">
    <citation type="submission" date="2023-07" db="EMBL/GenBank/DDBJ databases">
        <title>Ureibacillus sp. isolated from freshwater well.</title>
        <authorList>
            <person name="Kirdat K."/>
            <person name="Bhatt A."/>
            <person name="Teware R."/>
            <person name="Bhavsar Y."/>
            <person name="Yadav A."/>
        </authorList>
    </citation>
    <scope>NUCLEOTIDE SEQUENCE</scope>
    <source>
        <strain evidence="3">BA0131</strain>
    </source>
</reference>
<evidence type="ECO:0000313" key="3">
    <source>
        <dbReference type="EMBL" id="MDN4495156.1"/>
    </source>
</evidence>
<name>A0ABT8GUS1_9BACL</name>
<feature type="region of interest" description="Disordered" evidence="1">
    <location>
        <begin position="82"/>
        <end position="165"/>
    </location>
</feature>
<keyword evidence="2" id="KW-0812">Transmembrane</keyword>
<keyword evidence="4" id="KW-1185">Reference proteome</keyword>
<gene>
    <name evidence="3" type="ORF">QYB95_16500</name>
</gene>
<evidence type="ECO:0000313" key="4">
    <source>
        <dbReference type="Proteomes" id="UP001172743"/>
    </source>
</evidence>
<proteinExistence type="predicted"/>
<organism evidence="3 4">
    <name type="scientific">Ureibacillus aquaedulcis</name>
    <dbReference type="NCBI Taxonomy" id="3058421"/>
    <lineage>
        <taxon>Bacteria</taxon>
        <taxon>Bacillati</taxon>
        <taxon>Bacillota</taxon>
        <taxon>Bacilli</taxon>
        <taxon>Bacillales</taxon>
        <taxon>Caryophanaceae</taxon>
        <taxon>Ureibacillus</taxon>
    </lineage>
</organism>
<sequence length="279" mass="30041">MAERKRKIKKVKKKKHKWLLYVSLAVVLLGVIIGSYALYEFKFKTYDVADEAVDEIVEDDYVIKLPDGTEIRVDENGEVIEQEQSSISSNAMVFNSDDSTSSDTDASTGVSSKDSGAESEGGQAAEGTPTSGSTSTGNTSTGNTSTTTDSPNTIGSVTETEKPTVKSIKAKYTPTLQSLQSDAQSRLNGLIANAKSEFATKRANGESISIGYFYNKYMGAADSLEANTDAAFNSVISVIEKDLETNGFDKSHSQSLREEYEASKKALRESLLSEVKGAL</sequence>
<evidence type="ECO:0000256" key="2">
    <source>
        <dbReference type="SAM" id="Phobius"/>
    </source>
</evidence>
<dbReference type="Proteomes" id="UP001172743">
    <property type="component" value="Unassembled WGS sequence"/>
</dbReference>
<protein>
    <submittedName>
        <fullName evidence="3">Uncharacterized protein</fullName>
    </submittedName>
</protein>